<accession>H0URU7</accession>
<evidence type="ECO:0000256" key="2">
    <source>
        <dbReference type="ARBA" id="ARBA00022692"/>
    </source>
</evidence>
<dbReference type="Proteomes" id="UP000005730">
    <property type="component" value="Chromosome"/>
</dbReference>
<proteinExistence type="inferred from homology"/>
<evidence type="ECO:0000313" key="8">
    <source>
        <dbReference type="EMBL" id="EHM10036.1"/>
    </source>
</evidence>
<keyword evidence="2 7" id="KW-0812">Transmembrane</keyword>
<comment type="catalytic activity">
    <reaction evidence="7">
        <text>a peptidoglycan chain = a peptidoglycan chain with N-acetyl-1,6-anhydromuramyl-[peptide] at the reducing end + a peptidoglycan chain with N-acetylglucosamine at the non-reducing end.</text>
        <dbReference type="EC" id="4.2.2.29"/>
    </reaction>
</comment>
<protein>
    <recommendedName>
        <fullName evidence="7">Endolytic murein transglycosylase</fullName>
        <ecNumber evidence="7">4.2.2.29</ecNumber>
    </recommendedName>
    <alternativeName>
        <fullName evidence="7">Peptidoglycan lytic transglycosylase</fullName>
    </alternativeName>
    <alternativeName>
        <fullName evidence="7">Peptidoglycan polymerization terminase</fullName>
    </alternativeName>
</protein>
<keyword evidence="9" id="KW-1185">Reference proteome</keyword>
<dbReference type="HOGENOM" id="CLU_025574_2_2_0"/>
<dbReference type="AlphaFoldDB" id="H0URU7"/>
<evidence type="ECO:0000313" key="9">
    <source>
        <dbReference type="Proteomes" id="UP000005730"/>
    </source>
</evidence>
<name>H0URU7_9BACT</name>
<sequence length="331" mass="37442">MRGKEWLFLSLGVILFLGFLVGLSFVVPSENWYRMPPGGSAAITVEIPQGSSAKDVARILFNAGIVSNDTELLGWMKRLGFDRSIKPGSYRIEPGSPWEVAMRLKMAFPEGRQITIIPGYDRIDLLKFFDLRTWELALKDDEAFFPPVRPILPDEPWDRIAFLAPDTYFVGYGDETVRRLIRLASKAWWERVGTHHTGLTKDRALSTATLASIVEREAKLDRERPLMASVFVNRLNKGMPLQSCATVVYAWKLRGEKKTHLSFDDLKVTSPYNTYIQRGLPPGPIGIPGIQSWSAALAPASSKFLFFRLGEGGSHRFSETFDEHVRNRHEK</sequence>
<evidence type="ECO:0000256" key="1">
    <source>
        <dbReference type="ARBA" id="ARBA00022475"/>
    </source>
</evidence>
<evidence type="ECO:0000256" key="7">
    <source>
        <dbReference type="HAMAP-Rule" id="MF_02065"/>
    </source>
</evidence>
<dbReference type="InterPro" id="IPR003770">
    <property type="entry name" value="MLTG-like"/>
</dbReference>
<keyword evidence="3 7" id="KW-1133">Transmembrane helix</keyword>
<keyword evidence="5 7" id="KW-0456">Lyase</keyword>
<evidence type="ECO:0000256" key="4">
    <source>
        <dbReference type="ARBA" id="ARBA00023136"/>
    </source>
</evidence>
<keyword evidence="1 7" id="KW-1003">Cell membrane</keyword>
<comment type="function">
    <text evidence="7">Functions as a peptidoglycan terminase that cleaves nascent peptidoglycan strands endolytically to terminate their elongation.</text>
</comment>
<dbReference type="EC" id="4.2.2.29" evidence="7"/>
<feature type="transmembrane region" description="Helical" evidence="7">
    <location>
        <begin position="6"/>
        <end position="27"/>
    </location>
</feature>
<dbReference type="HAMAP" id="MF_02065">
    <property type="entry name" value="MltG"/>
    <property type="match status" value="1"/>
</dbReference>
<keyword evidence="4 7" id="KW-0472">Membrane</keyword>
<evidence type="ECO:0000256" key="3">
    <source>
        <dbReference type="ARBA" id="ARBA00022989"/>
    </source>
</evidence>
<dbReference type="eggNOG" id="COG1559">
    <property type="taxonomic scope" value="Bacteria"/>
</dbReference>
<keyword evidence="6 7" id="KW-0961">Cell wall biogenesis/degradation</keyword>
<dbReference type="GO" id="GO:0009252">
    <property type="term" value="P:peptidoglycan biosynthetic process"/>
    <property type="evidence" value="ECO:0007669"/>
    <property type="project" value="UniProtKB-UniRule"/>
</dbReference>
<dbReference type="NCBIfam" id="TIGR00247">
    <property type="entry name" value="endolytic transglycosylase MltG"/>
    <property type="match status" value="1"/>
</dbReference>
<organism evidence="8 9">
    <name type="scientific">Thermanaerovibrio velox DSM 12556</name>
    <dbReference type="NCBI Taxonomy" id="926567"/>
    <lineage>
        <taxon>Bacteria</taxon>
        <taxon>Thermotogati</taxon>
        <taxon>Synergistota</taxon>
        <taxon>Synergistia</taxon>
        <taxon>Synergistales</taxon>
        <taxon>Synergistaceae</taxon>
        <taxon>Thermanaerovibrio</taxon>
    </lineage>
</organism>
<dbReference type="STRING" id="926567.TheveDRAFT_0900"/>
<comment type="similarity">
    <text evidence="7">Belongs to the transglycosylase MltG family.</text>
</comment>
<dbReference type="GO" id="GO:0008932">
    <property type="term" value="F:lytic endotransglycosylase activity"/>
    <property type="evidence" value="ECO:0007669"/>
    <property type="project" value="UniProtKB-UniRule"/>
</dbReference>
<dbReference type="OrthoDB" id="9814591at2"/>
<dbReference type="PANTHER" id="PTHR30518">
    <property type="entry name" value="ENDOLYTIC MUREIN TRANSGLYCOSYLASE"/>
    <property type="match status" value="1"/>
</dbReference>
<reference evidence="8 9" key="1">
    <citation type="submission" date="2011-10" db="EMBL/GenBank/DDBJ databases">
        <title>The Noncontiguous Finished genome of Thermanaerovibrio velox DSM 12556.</title>
        <authorList>
            <consortium name="US DOE Joint Genome Institute (JGI-PGF)"/>
            <person name="Lucas S."/>
            <person name="Copeland A."/>
            <person name="Lapidus A."/>
            <person name="Glavina del Rio T."/>
            <person name="Dalin E."/>
            <person name="Tice H."/>
            <person name="Bruce D."/>
            <person name="Goodwin L."/>
            <person name="Pitluck S."/>
            <person name="Peters L."/>
            <person name="Mikhailova N."/>
            <person name="Teshima H."/>
            <person name="Kyrpides N."/>
            <person name="Mavromatis K."/>
            <person name="Ivanova N."/>
            <person name="Markowitz V."/>
            <person name="Cheng J.-F."/>
            <person name="Hugenholtz P."/>
            <person name="Woyke T."/>
            <person name="Wu D."/>
            <person name="Spring S."/>
            <person name="Brambilla E.-M."/>
            <person name="Klenk H.-P."/>
            <person name="Eisen J.A."/>
        </authorList>
    </citation>
    <scope>NUCLEOTIDE SEQUENCE [LARGE SCALE GENOMIC DNA]</scope>
    <source>
        <strain evidence="8 9">DSM 12556</strain>
    </source>
</reference>
<dbReference type="GO" id="GO:0071555">
    <property type="term" value="P:cell wall organization"/>
    <property type="evidence" value="ECO:0007669"/>
    <property type="project" value="UniProtKB-KW"/>
</dbReference>
<dbReference type="Pfam" id="PF02618">
    <property type="entry name" value="YceG"/>
    <property type="match status" value="1"/>
</dbReference>
<dbReference type="PANTHER" id="PTHR30518:SF2">
    <property type="entry name" value="ENDOLYTIC MUREIN TRANSGLYCOSYLASE"/>
    <property type="match status" value="1"/>
</dbReference>
<comment type="subcellular location">
    <subcellularLocation>
        <location evidence="7">Cell membrane</location>
        <topology evidence="7">Single-pass membrane protein</topology>
    </subcellularLocation>
</comment>
<dbReference type="GO" id="GO:0005886">
    <property type="term" value="C:plasma membrane"/>
    <property type="evidence" value="ECO:0007669"/>
    <property type="project" value="UniProtKB-SubCell"/>
</dbReference>
<evidence type="ECO:0000256" key="5">
    <source>
        <dbReference type="ARBA" id="ARBA00023239"/>
    </source>
</evidence>
<dbReference type="Gene3D" id="3.30.1490.480">
    <property type="entry name" value="Endolytic murein transglycosylase"/>
    <property type="match status" value="1"/>
</dbReference>
<gene>
    <name evidence="7" type="primary">mltG</name>
    <name evidence="8" type="ORF">TheveDRAFT_0900</name>
</gene>
<dbReference type="EMBL" id="CM001377">
    <property type="protein sequence ID" value="EHM10036.1"/>
    <property type="molecule type" value="Genomic_DNA"/>
</dbReference>
<evidence type="ECO:0000256" key="6">
    <source>
        <dbReference type="ARBA" id="ARBA00023316"/>
    </source>
</evidence>
<feature type="site" description="Important for catalytic activity" evidence="7">
    <location>
        <position position="217"/>
    </location>
</feature>